<feature type="domain" description="EamA" evidence="6">
    <location>
        <begin position="147"/>
        <end position="276"/>
    </location>
</feature>
<proteinExistence type="predicted"/>
<name>A0ABP7MDA2_9GAMM</name>
<dbReference type="InterPro" id="IPR000620">
    <property type="entry name" value="EamA_dom"/>
</dbReference>
<evidence type="ECO:0000256" key="5">
    <source>
        <dbReference type="SAM" id="Phobius"/>
    </source>
</evidence>
<dbReference type="PANTHER" id="PTHR32322:SF9">
    <property type="entry name" value="AMINO-ACID METABOLITE EFFLUX PUMP-RELATED"/>
    <property type="match status" value="1"/>
</dbReference>
<gene>
    <name evidence="7" type="ORF">GCM10022277_11020</name>
</gene>
<feature type="transmembrane region" description="Helical" evidence="5">
    <location>
        <begin position="36"/>
        <end position="55"/>
    </location>
</feature>
<feature type="transmembrane region" description="Helical" evidence="5">
    <location>
        <begin position="93"/>
        <end position="113"/>
    </location>
</feature>
<evidence type="ECO:0000313" key="7">
    <source>
        <dbReference type="EMBL" id="GAA3917782.1"/>
    </source>
</evidence>
<dbReference type="Proteomes" id="UP001501565">
    <property type="component" value="Unassembled WGS sequence"/>
</dbReference>
<feature type="transmembrane region" description="Helical" evidence="5">
    <location>
        <begin position="259"/>
        <end position="278"/>
    </location>
</feature>
<dbReference type="InterPro" id="IPR037185">
    <property type="entry name" value="EmrE-like"/>
</dbReference>
<comment type="caution">
    <text evidence="7">The sequence shown here is derived from an EMBL/GenBank/DDBJ whole genome shotgun (WGS) entry which is preliminary data.</text>
</comment>
<keyword evidence="2 5" id="KW-0812">Transmembrane</keyword>
<feature type="transmembrane region" description="Helical" evidence="5">
    <location>
        <begin position="199"/>
        <end position="222"/>
    </location>
</feature>
<dbReference type="Pfam" id="PF00892">
    <property type="entry name" value="EamA"/>
    <property type="match status" value="1"/>
</dbReference>
<dbReference type="PANTHER" id="PTHR32322">
    <property type="entry name" value="INNER MEMBRANE TRANSPORTER"/>
    <property type="match status" value="1"/>
</dbReference>
<reference evidence="8" key="1">
    <citation type="journal article" date="2019" name="Int. J. Syst. Evol. Microbiol.">
        <title>The Global Catalogue of Microorganisms (GCM) 10K type strain sequencing project: providing services to taxonomists for standard genome sequencing and annotation.</title>
        <authorList>
            <consortium name="The Broad Institute Genomics Platform"/>
            <consortium name="The Broad Institute Genome Sequencing Center for Infectious Disease"/>
            <person name="Wu L."/>
            <person name="Ma J."/>
        </authorList>
    </citation>
    <scope>NUCLEOTIDE SEQUENCE [LARGE SCALE GENOMIC DNA]</scope>
    <source>
        <strain evidence="8">JCM 17551</strain>
    </source>
</reference>
<dbReference type="InterPro" id="IPR050638">
    <property type="entry name" value="AA-Vitamin_Transporters"/>
</dbReference>
<feature type="transmembrane region" description="Helical" evidence="5">
    <location>
        <begin position="143"/>
        <end position="163"/>
    </location>
</feature>
<evidence type="ECO:0000259" key="6">
    <source>
        <dbReference type="Pfam" id="PF00892"/>
    </source>
</evidence>
<evidence type="ECO:0000256" key="1">
    <source>
        <dbReference type="ARBA" id="ARBA00004141"/>
    </source>
</evidence>
<feature type="transmembrane region" description="Helical" evidence="5">
    <location>
        <begin position="67"/>
        <end position="87"/>
    </location>
</feature>
<feature type="transmembrane region" description="Helical" evidence="5">
    <location>
        <begin position="175"/>
        <end position="193"/>
    </location>
</feature>
<dbReference type="SUPFAM" id="SSF103481">
    <property type="entry name" value="Multidrug resistance efflux transporter EmrE"/>
    <property type="match status" value="1"/>
</dbReference>
<keyword evidence="3 5" id="KW-1133">Transmembrane helix</keyword>
<sequence length="287" mass="30732">MKTMLFTIFSLIAFAGNSVLCRLALAENEIDAGSFTVIRLISGTVMLCLCIVLANRSAGLRQIPTQGSWTGSALLFVYALSFSYAYITLDTGTGALILFGAVQIFMVLFHTVTGHRILRLELLGMVCAMSGFVYLMLPDASSPSLNGFLLMLISGLAWAGYTLKGRNSSEPLQDTAGNFFRTIPFVLLLLMFSMEYAEFTIKGVVLAVLSGALASGLGYAVWYRALEHLGVLQAAVLQLLVPVIAAIGGVLFADEAITLRLTYASVLVLGGIVLVIVARKVDGLVKK</sequence>
<evidence type="ECO:0000256" key="3">
    <source>
        <dbReference type="ARBA" id="ARBA00022989"/>
    </source>
</evidence>
<comment type="subcellular location">
    <subcellularLocation>
        <location evidence="1">Membrane</location>
        <topology evidence="1">Multi-pass membrane protein</topology>
    </subcellularLocation>
</comment>
<evidence type="ECO:0000256" key="4">
    <source>
        <dbReference type="ARBA" id="ARBA00023136"/>
    </source>
</evidence>
<accession>A0ABP7MDA2</accession>
<feature type="transmembrane region" description="Helical" evidence="5">
    <location>
        <begin position="234"/>
        <end position="253"/>
    </location>
</feature>
<dbReference type="RefSeq" id="WP_344796301.1">
    <property type="nucleotide sequence ID" value="NZ_BAABBN010000004.1"/>
</dbReference>
<protein>
    <submittedName>
        <fullName evidence="7">DMT family transporter</fullName>
    </submittedName>
</protein>
<dbReference type="EMBL" id="BAABBN010000004">
    <property type="protein sequence ID" value="GAA3917782.1"/>
    <property type="molecule type" value="Genomic_DNA"/>
</dbReference>
<keyword evidence="8" id="KW-1185">Reference proteome</keyword>
<organism evidence="7 8">
    <name type="scientific">Litoribacillus peritrichatus</name>
    <dbReference type="NCBI Taxonomy" id="718191"/>
    <lineage>
        <taxon>Bacteria</taxon>
        <taxon>Pseudomonadati</taxon>
        <taxon>Pseudomonadota</taxon>
        <taxon>Gammaproteobacteria</taxon>
        <taxon>Oceanospirillales</taxon>
        <taxon>Oceanospirillaceae</taxon>
        <taxon>Litoribacillus</taxon>
    </lineage>
</organism>
<evidence type="ECO:0000313" key="8">
    <source>
        <dbReference type="Proteomes" id="UP001501565"/>
    </source>
</evidence>
<keyword evidence="4 5" id="KW-0472">Membrane</keyword>
<evidence type="ECO:0000256" key="2">
    <source>
        <dbReference type="ARBA" id="ARBA00022692"/>
    </source>
</evidence>
<feature type="transmembrane region" description="Helical" evidence="5">
    <location>
        <begin position="120"/>
        <end position="137"/>
    </location>
</feature>